<protein>
    <submittedName>
        <fullName evidence="2">Hypothetical_protein</fullName>
    </submittedName>
</protein>
<dbReference type="EMBL" id="CAXDID020000196">
    <property type="protein sequence ID" value="CAL6053294.1"/>
    <property type="molecule type" value="Genomic_DNA"/>
</dbReference>
<evidence type="ECO:0000313" key="1">
    <source>
        <dbReference type="EMBL" id="CAI9932770.1"/>
    </source>
</evidence>
<keyword evidence="3" id="KW-1185">Reference proteome</keyword>
<sequence>MIKKFSNIEISNHKVYVTKHEERFLRQQQNLLGSLNQYHENIKDQNQQEKLDEEFARSNRIDIKEHMEDSIKSGNATQLNIMQTALRKPPQIVKVSEKDIVIIQQSRSQPTYNKRSISLPAVKHTRKLEEYYLPRKVPIEVPVYNEIDVTVPEFQFKNGSFNRKSIPKPQQQQQFSTPTRKGTQQYYKCYSDNRYKHLLKQTPLQGMVSNILQSAEVNNSCFKSIKRQYDVEELTFDIE</sequence>
<organism evidence="1">
    <name type="scientific">Hexamita inflata</name>
    <dbReference type="NCBI Taxonomy" id="28002"/>
    <lineage>
        <taxon>Eukaryota</taxon>
        <taxon>Metamonada</taxon>
        <taxon>Diplomonadida</taxon>
        <taxon>Hexamitidae</taxon>
        <taxon>Hexamitinae</taxon>
        <taxon>Hexamita</taxon>
    </lineage>
</organism>
<dbReference type="Proteomes" id="UP001642409">
    <property type="component" value="Unassembled WGS sequence"/>
</dbReference>
<dbReference type="EMBL" id="CATOUU010000526">
    <property type="protein sequence ID" value="CAI9932770.1"/>
    <property type="molecule type" value="Genomic_DNA"/>
</dbReference>
<gene>
    <name evidence="1" type="ORF">HINF_LOCUS20415</name>
    <name evidence="2" type="ORF">HINF_LOCUS45264</name>
</gene>
<dbReference type="AlphaFoldDB" id="A0AA86TX74"/>
<evidence type="ECO:0000313" key="2">
    <source>
        <dbReference type="EMBL" id="CAL6053294.1"/>
    </source>
</evidence>
<evidence type="ECO:0000313" key="3">
    <source>
        <dbReference type="Proteomes" id="UP001642409"/>
    </source>
</evidence>
<name>A0AA86TX74_9EUKA</name>
<accession>A0AA86TX74</accession>
<reference evidence="1" key="1">
    <citation type="submission" date="2023-06" db="EMBL/GenBank/DDBJ databases">
        <authorList>
            <person name="Kurt Z."/>
        </authorList>
    </citation>
    <scope>NUCLEOTIDE SEQUENCE</scope>
</reference>
<comment type="caution">
    <text evidence="1">The sequence shown here is derived from an EMBL/GenBank/DDBJ whole genome shotgun (WGS) entry which is preliminary data.</text>
</comment>
<reference evidence="2 3" key="2">
    <citation type="submission" date="2024-07" db="EMBL/GenBank/DDBJ databases">
        <authorList>
            <person name="Akdeniz Z."/>
        </authorList>
    </citation>
    <scope>NUCLEOTIDE SEQUENCE [LARGE SCALE GENOMIC DNA]</scope>
</reference>
<proteinExistence type="predicted"/>